<feature type="transmembrane region" description="Helical" evidence="6">
    <location>
        <begin position="95"/>
        <end position="117"/>
    </location>
</feature>
<gene>
    <name evidence="7" type="ORF">UABAM_00746</name>
</gene>
<keyword evidence="5 6" id="KW-0472">Membrane</keyword>
<protein>
    <submittedName>
        <fullName evidence="7">Permease</fullName>
    </submittedName>
</protein>
<proteinExistence type="inferred from homology"/>
<evidence type="ECO:0000256" key="4">
    <source>
        <dbReference type="ARBA" id="ARBA00022989"/>
    </source>
</evidence>
<dbReference type="KEGG" id="uam:UABAM_00746"/>
<evidence type="ECO:0000256" key="2">
    <source>
        <dbReference type="ARBA" id="ARBA00010350"/>
    </source>
</evidence>
<feature type="transmembrane region" description="Helical" evidence="6">
    <location>
        <begin position="64"/>
        <end position="83"/>
    </location>
</feature>
<dbReference type="GO" id="GO:0005886">
    <property type="term" value="C:plasma membrane"/>
    <property type="evidence" value="ECO:0007669"/>
    <property type="project" value="TreeGrafter"/>
</dbReference>
<name>A0A5S9IIG6_UABAM</name>
<feature type="transmembrane region" description="Helical" evidence="6">
    <location>
        <begin position="27"/>
        <end position="44"/>
    </location>
</feature>
<dbReference type="PANTHER" id="PTHR23291:SF50">
    <property type="entry name" value="PROTEIN LIFEGUARD 4"/>
    <property type="match status" value="1"/>
</dbReference>
<keyword evidence="4 6" id="KW-1133">Transmembrane helix</keyword>
<reference evidence="7 8" key="1">
    <citation type="submission" date="2019-08" db="EMBL/GenBank/DDBJ databases">
        <title>Complete genome sequence of Candidatus Uab amorphum.</title>
        <authorList>
            <person name="Shiratori T."/>
            <person name="Suzuki S."/>
            <person name="Kakizawa Y."/>
            <person name="Ishida K."/>
        </authorList>
    </citation>
    <scope>NUCLEOTIDE SEQUENCE [LARGE SCALE GENOMIC DNA]</scope>
    <source>
        <strain evidence="7 8">SRT547</strain>
    </source>
</reference>
<dbReference type="PANTHER" id="PTHR23291">
    <property type="entry name" value="BAX INHIBITOR-RELATED"/>
    <property type="match status" value="1"/>
</dbReference>
<dbReference type="Pfam" id="PF01027">
    <property type="entry name" value="Bax1-I"/>
    <property type="match status" value="1"/>
</dbReference>
<feature type="transmembrane region" description="Helical" evidence="6">
    <location>
        <begin position="123"/>
        <end position="143"/>
    </location>
</feature>
<dbReference type="EMBL" id="AP019860">
    <property type="protein sequence ID" value="BBM82403.1"/>
    <property type="molecule type" value="Genomic_DNA"/>
</dbReference>
<evidence type="ECO:0000313" key="7">
    <source>
        <dbReference type="EMBL" id="BBM82403.1"/>
    </source>
</evidence>
<feature type="transmembrane region" description="Helical" evidence="6">
    <location>
        <begin position="180"/>
        <end position="197"/>
    </location>
</feature>
<organism evidence="7 8">
    <name type="scientific">Uabimicrobium amorphum</name>
    <dbReference type="NCBI Taxonomy" id="2596890"/>
    <lineage>
        <taxon>Bacteria</taxon>
        <taxon>Pseudomonadati</taxon>
        <taxon>Planctomycetota</taxon>
        <taxon>Candidatus Uabimicrobiia</taxon>
        <taxon>Candidatus Uabimicrobiales</taxon>
        <taxon>Candidatus Uabimicrobiaceae</taxon>
        <taxon>Candidatus Uabimicrobium</taxon>
    </lineage>
</organism>
<dbReference type="InterPro" id="IPR006214">
    <property type="entry name" value="Bax_inhibitor_1-related"/>
</dbReference>
<evidence type="ECO:0000256" key="3">
    <source>
        <dbReference type="ARBA" id="ARBA00022692"/>
    </source>
</evidence>
<evidence type="ECO:0000256" key="5">
    <source>
        <dbReference type="ARBA" id="ARBA00023136"/>
    </source>
</evidence>
<keyword evidence="3 6" id="KW-0812">Transmembrane</keyword>
<comment type="similarity">
    <text evidence="2 6">Belongs to the BI1 family.</text>
</comment>
<accession>A0A5S9IIG6</accession>
<keyword evidence="8" id="KW-1185">Reference proteome</keyword>
<dbReference type="AlphaFoldDB" id="A0A5S9IIG6"/>
<comment type="subcellular location">
    <subcellularLocation>
        <location evidence="1">Membrane</location>
        <topology evidence="1">Multi-pass membrane protein</topology>
    </subcellularLocation>
</comment>
<evidence type="ECO:0000313" key="8">
    <source>
        <dbReference type="Proteomes" id="UP000326354"/>
    </source>
</evidence>
<dbReference type="RefSeq" id="WP_151966651.1">
    <property type="nucleotide sequence ID" value="NZ_AP019860.1"/>
</dbReference>
<feature type="transmembrane region" description="Helical" evidence="6">
    <location>
        <begin position="209"/>
        <end position="228"/>
    </location>
</feature>
<evidence type="ECO:0000256" key="6">
    <source>
        <dbReference type="RuleBase" id="RU004379"/>
    </source>
</evidence>
<evidence type="ECO:0000256" key="1">
    <source>
        <dbReference type="ARBA" id="ARBA00004141"/>
    </source>
</evidence>
<dbReference type="OrthoDB" id="5177430at2"/>
<feature type="transmembrane region" description="Helical" evidence="6">
    <location>
        <begin position="155"/>
        <end position="174"/>
    </location>
</feature>
<dbReference type="Proteomes" id="UP000326354">
    <property type="component" value="Chromosome"/>
</dbReference>
<sequence>MNQSYAHPNLAANVAASERALFIQRTYNHLAGAVLAFVGISFIIQKTGLALTMTNTMLGSGRASWAIVLIAFIGVSWIAENWARSSTSRETQYMGLALYVVAQAIIFVPLLYIANNFAQDPNLIAKAGITTLGLVAGITIVAFTSNKDFSFLGGFLRVASLVAFGFIICSMIFGFHVGNIFAALMVLMAGGFLLYDTSNVIRHYRTDQYVAASLALFASIALMLWYIIQLFMSSGE</sequence>